<dbReference type="Pfam" id="PF05462">
    <property type="entry name" value="Dicty_CAR"/>
    <property type="match status" value="1"/>
</dbReference>
<evidence type="ECO:0000256" key="4">
    <source>
        <dbReference type="ARBA" id="ARBA00023040"/>
    </source>
</evidence>
<evidence type="ECO:0000256" key="2">
    <source>
        <dbReference type="ARBA" id="ARBA00022692"/>
    </source>
</evidence>
<evidence type="ECO:0000256" key="8">
    <source>
        <dbReference type="SAM" id="MobiDB-lite"/>
    </source>
</evidence>
<dbReference type="PRINTS" id="PR02000">
    <property type="entry name" value="GCR1PLANT"/>
</dbReference>
<feature type="transmembrane region" description="Helical" evidence="9">
    <location>
        <begin position="115"/>
        <end position="137"/>
    </location>
</feature>
<feature type="domain" description="G-protein coupled receptors family 2 profile 2" evidence="10">
    <location>
        <begin position="11"/>
        <end position="259"/>
    </location>
</feature>
<proteinExistence type="predicted"/>
<protein>
    <recommendedName>
        <fullName evidence="10">G-protein coupled receptors family 2 profile 2 domain-containing protein</fullName>
    </recommendedName>
</protein>
<name>A0ABQ6MDX6_9STRA</name>
<dbReference type="PRINTS" id="PR02001">
    <property type="entry name" value="GCR1CAMPR"/>
</dbReference>
<feature type="transmembrane region" description="Helical" evidence="9">
    <location>
        <begin position="157"/>
        <end position="178"/>
    </location>
</feature>
<evidence type="ECO:0000256" key="5">
    <source>
        <dbReference type="ARBA" id="ARBA00023136"/>
    </source>
</evidence>
<evidence type="ECO:0000256" key="3">
    <source>
        <dbReference type="ARBA" id="ARBA00022989"/>
    </source>
</evidence>
<evidence type="ECO:0000256" key="6">
    <source>
        <dbReference type="ARBA" id="ARBA00023170"/>
    </source>
</evidence>
<dbReference type="InterPro" id="IPR022343">
    <property type="entry name" value="GCR1-cAMP_receptor"/>
</dbReference>
<dbReference type="EMBL" id="BRYB01000163">
    <property type="protein sequence ID" value="GMI24310.1"/>
    <property type="molecule type" value="Genomic_DNA"/>
</dbReference>
<evidence type="ECO:0000259" key="10">
    <source>
        <dbReference type="PROSITE" id="PS50261"/>
    </source>
</evidence>
<evidence type="ECO:0000256" key="7">
    <source>
        <dbReference type="ARBA" id="ARBA00023224"/>
    </source>
</evidence>
<dbReference type="PANTHER" id="PTHR23112">
    <property type="entry name" value="G PROTEIN-COUPLED RECEPTOR 157-RELATED"/>
    <property type="match status" value="1"/>
</dbReference>
<feature type="transmembrane region" description="Helical" evidence="9">
    <location>
        <begin position="46"/>
        <end position="64"/>
    </location>
</feature>
<keyword evidence="4" id="KW-0297">G-protein coupled receptor</keyword>
<sequence length="312" mass="35169">MSFTTAQADGILGIAIFMSTLSFIGSSIIIASYFAFPNLRKFSFRLVVHMAVADWFSCIAYFMANPTDGSAACTFQGLLEQGCQLSSIIWTTIISLTLWMAVVKREEVHTHMRTFLIVGYVLPALTCILPLSTKSFVNTGAWCWIDGETTIGQVWRFLLFYLPLWGGVAFNGYTYYVVIQSMKNMFETQGTEVPAKYRALINRLKLYPLILCFCWFWATVNRFQNAVAPDHPQFWLFLLQVTFSHMNGLLNAIAYGLNPSVRDAWVDKLDEYPKLSRLARLLEHKDGSGNSGEGDVEEEGETAKMTDDDTAL</sequence>
<keyword evidence="12" id="KW-1185">Reference proteome</keyword>
<feature type="compositionally biased region" description="Basic and acidic residues" evidence="8">
    <location>
        <begin position="301"/>
        <end position="312"/>
    </location>
</feature>
<accession>A0ABQ6MDX6</accession>
<comment type="caution">
    <text evidence="11">The sequence shown here is derived from an EMBL/GenBank/DDBJ whole genome shotgun (WGS) entry which is preliminary data.</text>
</comment>
<evidence type="ECO:0000313" key="11">
    <source>
        <dbReference type="EMBL" id="GMI24310.1"/>
    </source>
</evidence>
<keyword evidence="5 9" id="KW-0472">Membrane</keyword>
<evidence type="ECO:0000313" key="12">
    <source>
        <dbReference type="Proteomes" id="UP001165060"/>
    </source>
</evidence>
<organism evidence="11 12">
    <name type="scientific">Tetraparma gracilis</name>
    <dbReference type="NCBI Taxonomy" id="2962635"/>
    <lineage>
        <taxon>Eukaryota</taxon>
        <taxon>Sar</taxon>
        <taxon>Stramenopiles</taxon>
        <taxon>Ochrophyta</taxon>
        <taxon>Bolidophyceae</taxon>
        <taxon>Parmales</taxon>
        <taxon>Triparmaceae</taxon>
        <taxon>Tetraparma</taxon>
    </lineage>
</organism>
<dbReference type="PROSITE" id="PS50261">
    <property type="entry name" value="G_PROTEIN_RECEP_F2_4"/>
    <property type="match status" value="1"/>
</dbReference>
<dbReference type="InterPro" id="IPR017981">
    <property type="entry name" value="GPCR_2-like_7TM"/>
</dbReference>
<feature type="transmembrane region" description="Helical" evidence="9">
    <location>
        <begin position="235"/>
        <end position="257"/>
    </location>
</feature>
<dbReference type="Proteomes" id="UP001165060">
    <property type="component" value="Unassembled WGS sequence"/>
</dbReference>
<comment type="subcellular location">
    <subcellularLocation>
        <location evidence="1">Membrane</location>
        <topology evidence="1">Multi-pass membrane protein</topology>
    </subcellularLocation>
</comment>
<feature type="region of interest" description="Disordered" evidence="8">
    <location>
        <begin position="285"/>
        <end position="312"/>
    </location>
</feature>
<gene>
    <name evidence="11" type="ORF">TeGR_g15136</name>
</gene>
<feature type="transmembrane region" description="Helical" evidence="9">
    <location>
        <begin position="206"/>
        <end position="223"/>
    </location>
</feature>
<dbReference type="Gene3D" id="1.20.1070.10">
    <property type="entry name" value="Rhodopsin 7-helix transmembrane proteins"/>
    <property type="match status" value="1"/>
</dbReference>
<reference evidence="11 12" key="1">
    <citation type="journal article" date="2023" name="Commun. Biol.">
        <title>Genome analysis of Parmales, the sister group of diatoms, reveals the evolutionary specialization of diatoms from phago-mixotrophs to photoautotrophs.</title>
        <authorList>
            <person name="Ban H."/>
            <person name="Sato S."/>
            <person name="Yoshikawa S."/>
            <person name="Yamada K."/>
            <person name="Nakamura Y."/>
            <person name="Ichinomiya M."/>
            <person name="Sato N."/>
            <person name="Blanc-Mathieu R."/>
            <person name="Endo H."/>
            <person name="Kuwata A."/>
            <person name="Ogata H."/>
        </authorList>
    </citation>
    <scope>NUCLEOTIDE SEQUENCE [LARGE SCALE GENOMIC DNA]</scope>
</reference>
<feature type="transmembrane region" description="Helical" evidence="9">
    <location>
        <begin position="12"/>
        <end position="34"/>
    </location>
</feature>
<evidence type="ECO:0000256" key="9">
    <source>
        <dbReference type="SAM" id="Phobius"/>
    </source>
</evidence>
<dbReference type="SUPFAM" id="SSF81321">
    <property type="entry name" value="Family A G protein-coupled receptor-like"/>
    <property type="match status" value="1"/>
</dbReference>
<keyword evidence="2 9" id="KW-0812">Transmembrane</keyword>
<keyword evidence="3 9" id="KW-1133">Transmembrane helix</keyword>
<dbReference type="PANTHER" id="PTHR23112:SF0">
    <property type="entry name" value="TRANSMEMBRANE PROTEIN 116"/>
    <property type="match status" value="1"/>
</dbReference>
<feature type="transmembrane region" description="Helical" evidence="9">
    <location>
        <begin position="84"/>
        <end position="103"/>
    </location>
</feature>
<evidence type="ECO:0000256" key="1">
    <source>
        <dbReference type="ARBA" id="ARBA00004141"/>
    </source>
</evidence>
<keyword evidence="7" id="KW-0807">Transducer</keyword>
<dbReference type="InterPro" id="IPR022340">
    <property type="entry name" value="GPCR_GCR1_put"/>
</dbReference>
<keyword evidence="6" id="KW-0675">Receptor</keyword>